<name>A0AAW0WZE2_CHEQU</name>
<evidence type="ECO:0000313" key="6">
    <source>
        <dbReference type="Proteomes" id="UP001445076"/>
    </source>
</evidence>
<proteinExistence type="predicted"/>
<dbReference type="AlphaFoldDB" id="A0AAW0WZE2"/>
<dbReference type="Pfam" id="PF22934">
    <property type="entry name" value="SPRTN_ZBD"/>
    <property type="match status" value="1"/>
</dbReference>
<feature type="compositionally biased region" description="Polar residues" evidence="3">
    <location>
        <begin position="244"/>
        <end position="265"/>
    </location>
</feature>
<dbReference type="InterPro" id="IPR006640">
    <property type="entry name" value="SprT-like_domain"/>
</dbReference>
<dbReference type="InterPro" id="IPR044245">
    <property type="entry name" value="Spartan"/>
</dbReference>
<dbReference type="GO" id="GO:0005634">
    <property type="term" value="C:nucleus"/>
    <property type="evidence" value="ECO:0007669"/>
    <property type="project" value="UniProtKB-SubCell"/>
</dbReference>
<accession>A0AAW0WZE2</accession>
<dbReference type="PANTHER" id="PTHR21220:SF0">
    <property type="entry name" value="DNA-DEPENDENT METALLOPROTEASE SPRTN"/>
    <property type="match status" value="1"/>
</dbReference>
<dbReference type="GO" id="GO:0004222">
    <property type="term" value="F:metalloendopeptidase activity"/>
    <property type="evidence" value="ECO:0007669"/>
    <property type="project" value="InterPro"/>
</dbReference>
<evidence type="ECO:0000313" key="5">
    <source>
        <dbReference type="EMBL" id="KAK8733374.1"/>
    </source>
</evidence>
<comment type="subcellular location">
    <subcellularLocation>
        <location evidence="1">Nucleus</location>
    </subcellularLocation>
</comment>
<reference evidence="5 6" key="1">
    <citation type="journal article" date="2024" name="BMC Genomics">
        <title>Genome assembly of redclaw crayfish (Cherax quadricarinatus) provides insights into its immune adaptation and hypoxia tolerance.</title>
        <authorList>
            <person name="Liu Z."/>
            <person name="Zheng J."/>
            <person name="Li H."/>
            <person name="Fang K."/>
            <person name="Wang S."/>
            <person name="He J."/>
            <person name="Zhou D."/>
            <person name="Weng S."/>
            <person name="Chi M."/>
            <person name="Gu Z."/>
            <person name="He J."/>
            <person name="Li F."/>
            <person name="Wang M."/>
        </authorList>
    </citation>
    <scope>NUCLEOTIDE SEQUENCE [LARGE SCALE GENOMIC DNA]</scope>
    <source>
        <strain evidence="5">ZL_2023a</strain>
    </source>
</reference>
<evidence type="ECO:0000256" key="3">
    <source>
        <dbReference type="SAM" id="MobiDB-lite"/>
    </source>
</evidence>
<keyword evidence="6" id="KW-1185">Reference proteome</keyword>
<dbReference type="SMART" id="SM00731">
    <property type="entry name" value="SprT"/>
    <property type="match status" value="1"/>
</dbReference>
<gene>
    <name evidence="5" type="ORF">OTU49_006607</name>
</gene>
<protein>
    <recommendedName>
        <fullName evidence="4">SprT-like domain-containing protein</fullName>
    </recommendedName>
</protein>
<evidence type="ECO:0000256" key="1">
    <source>
        <dbReference type="ARBA" id="ARBA00004123"/>
    </source>
</evidence>
<dbReference type="Proteomes" id="UP001445076">
    <property type="component" value="Unassembled WGS sequence"/>
</dbReference>
<organism evidence="5 6">
    <name type="scientific">Cherax quadricarinatus</name>
    <name type="common">Australian red claw crayfish</name>
    <dbReference type="NCBI Taxonomy" id="27406"/>
    <lineage>
        <taxon>Eukaryota</taxon>
        <taxon>Metazoa</taxon>
        <taxon>Ecdysozoa</taxon>
        <taxon>Arthropoda</taxon>
        <taxon>Crustacea</taxon>
        <taxon>Multicrustacea</taxon>
        <taxon>Malacostraca</taxon>
        <taxon>Eumalacostraca</taxon>
        <taxon>Eucarida</taxon>
        <taxon>Decapoda</taxon>
        <taxon>Pleocyemata</taxon>
        <taxon>Astacidea</taxon>
        <taxon>Parastacoidea</taxon>
        <taxon>Parastacidae</taxon>
        <taxon>Cherax</taxon>
    </lineage>
</organism>
<feature type="region of interest" description="Disordered" evidence="3">
    <location>
        <begin position="173"/>
        <end position="192"/>
    </location>
</feature>
<evidence type="ECO:0000259" key="4">
    <source>
        <dbReference type="SMART" id="SM00731"/>
    </source>
</evidence>
<dbReference type="EMBL" id="JARKIK010000054">
    <property type="protein sequence ID" value="KAK8733374.1"/>
    <property type="molecule type" value="Genomic_DNA"/>
</dbReference>
<dbReference type="InterPro" id="IPR055220">
    <property type="entry name" value="SPRTN_ZBD"/>
</dbReference>
<dbReference type="GO" id="GO:0003697">
    <property type="term" value="F:single-stranded DNA binding"/>
    <property type="evidence" value="ECO:0007669"/>
    <property type="project" value="InterPro"/>
</dbReference>
<dbReference type="Pfam" id="PF10263">
    <property type="entry name" value="SprT-like"/>
    <property type="match status" value="1"/>
</dbReference>
<comment type="caution">
    <text evidence="5">The sequence shown here is derived from an EMBL/GenBank/DDBJ whole genome shotgun (WGS) entry which is preliminary data.</text>
</comment>
<sequence length="591" mass="67881">MDGQEIQTLFAQYNKKYFWGKLNKVNLSWSPYMTLCAGQTTYRVRGQSFSSCSIRLSQPILSQRPHSDTVDTLLHEMIHAYLHVTQGCRYRDSHGPEFWEHMTRINDLEGSNITVYHNFKREVDKFRIHVYRCDGPCINKRPYFGILRRAIARPPDPSDKWWARHNQECGGTFHKIEGPGVVPPTDSKGETKPKHMFNPWISTSSNLPSNMPLVQPNASNSCNSSNIEYHYSDKNNVHINTPEGSHITRTSGTAKSHKTAQQSLPSDDRCRSYNEDHILQRIKTKYSNPKRSILLSKEDTKKAYCVRRQNRQKRGKSPEKGTLIDGNVNCNYIARSSSKIYLQKYLNRFREARNLKSFVTHKPNVLSAKCKSDTRSVIEKYMNRFYEAKKLQNSLLQTTSESNASLFTLPSTSISKGNSFKAMKKDDHKPTNQGSSTSCPMCNISISNAVYEQHIQECFGDDLDIEMNESHEKVEPKKVIDTSPKCMTKESREVDSNWNEHQAKICPNCKSLILAPEMKLHLEYCFDSENDDDADNELLSKSSDKNEIIHFDAYHKVTDVVSCPSCMENVEKHCIQEHLSNCLPLFSEEFD</sequence>
<feature type="region of interest" description="Disordered" evidence="3">
    <location>
        <begin position="244"/>
        <end position="270"/>
    </location>
</feature>
<dbReference type="PANTHER" id="PTHR21220">
    <property type="entry name" value="DNA-DEPENDENT METALLOPROTEASE SPRTN"/>
    <property type="match status" value="1"/>
</dbReference>
<evidence type="ECO:0000256" key="2">
    <source>
        <dbReference type="ARBA" id="ARBA00023242"/>
    </source>
</evidence>
<dbReference type="GO" id="GO:0006974">
    <property type="term" value="P:DNA damage response"/>
    <property type="evidence" value="ECO:0007669"/>
    <property type="project" value="InterPro"/>
</dbReference>
<dbReference type="GO" id="GO:0031593">
    <property type="term" value="F:polyubiquitin modification-dependent protein binding"/>
    <property type="evidence" value="ECO:0007669"/>
    <property type="project" value="TreeGrafter"/>
</dbReference>
<feature type="domain" description="SprT-like" evidence="4">
    <location>
        <begin position="4"/>
        <end position="176"/>
    </location>
</feature>
<keyword evidence="2" id="KW-0539">Nucleus</keyword>